<dbReference type="Proteomes" id="UP001163687">
    <property type="component" value="Chromosome"/>
</dbReference>
<keyword evidence="2" id="KW-0472">Membrane</keyword>
<dbReference type="RefSeq" id="WP_264843613.1">
    <property type="nucleotide sequence ID" value="NZ_AP025628.1"/>
</dbReference>
<sequence length="842" mass="90350">MRLDELRLIAFGRFRDRVLRLGPGLNVVYGPNEAGKSTLVHFIQAMLYGFARPDLKVRRLLPEHARYRPWAAGGYRGALVLTLDGGRQLRVERDFARHQARVYDNVTGEALPFPTDTRGEPLIGETLLGLSRAEFTSTVCIGQLQTARIDPADAEALAARMAALQATGREDESAARALAHLEAREREIGSERARKSPLGAALAELEAVRAEVDRVRRARTENLGREAELRRLQADLAKVQAEEARVGAAIAAARARALEERLGRLLAAAGQAEAAAAEAARLREELAPLAPLAQVDPGEAERVPAYFEAYVAARAREAEVAATLRRQTEEVARLEGELRNLGLPDDAAGLEARLDGLQADVDRLQAQVAAREAAAAARPGAAAPSRALFWILAAVTAVAAVVLALRFSPWALALLLVPAALAWLALRAPSPPPAPDLPGLRDELETRRRELQDLLRQHGCASAGELKGRLRQAAALRAQLDAARAALDRLRPAPAGPVTPDPLDRLLAPLRIAAECSPALAGAVRAGPPTRAAVDAFVRLWTAYREADRRLADAESALERAWERAEAEAADLAAAGHEWAAALAGACSARDPARLREAVAAARAALPPAAPGDGGGEPAPDPRALPDLEARRAALQERVRSLTASLSELQGMIRKAYEDLPDLAELERRQEELAGQVESLERHRRAVARARDILSEVAGRMHRDFAPRLAARVGPIIEVVTGGRYRDVRVGEGLALTTEVPETGELRPAGDLSSGTLDQFYFALRLGAALELTAGGETPPVICDDSLVQYDDDRAAGAIRYLADLARGHQVVLLTCHRAHVEVARDLGAQVVDMTEGAHRAG</sequence>
<dbReference type="EMBL" id="AP025628">
    <property type="protein sequence ID" value="BDG59489.1"/>
    <property type="molecule type" value="Genomic_DNA"/>
</dbReference>
<evidence type="ECO:0000259" key="3">
    <source>
        <dbReference type="Pfam" id="PF13514"/>
    </source>
</evidence>
<dbReference type="PANTHER" id="PTHR41259:SF1">
    <property type="entry name" value="DOUBLE-STRAND BREAK REPAIR RAD50 ATPASE, PUTATIVE-RELATED"/>
    <property type="match status" value="1"/>
</dbReference>
<keyword evidence="2" id="KW-1133">Transmembrane helix</keyword>
<dbReference type="PANTHER" id="PTHR41259">
    <property type="entry name" value="DOUBLE-STRAND BREAK REPAIR RAD50 ATPASE, PUTATIVE-RELATED"/>
    <property type="match status" value="1"/>
</dbReference>
<name>A0AA35CI53_9FIRM</name>
<accession>A0AA35CI53</accession>
<feature type="transmembrane region" description="Helical" evidence="2">
    <location>
        <begin position="410"/>
        <end position="426"/>
    </location>
</feature>
<evidence type="ECO:0000313" key="5">
    <source>
        <dbReference type="Proteomes" id="UP001163687"/>
    </source>
</evidence>
<feature type="coiled-coil region" evidence="1">
    <location>
        <begin position="317"/>
        <end position="374"/>
    </location>
</feature>
<evidence type="ECO:0000313" key="4">
    <source>
        <dbReference type="EMBL" id="BDG59489.1"/>
    </source>
</evidence>
<gene>
    <name evidence="4" type="ORF">caldi_05790</name>
</gene>
<evidence type="ECO:0000256" key="1">
    <source>
        <dbReference type="SAM" id="Coils"/>
    </source>
</evidence>
<dbReference type="AlphaFoldDB" id="A0AA35CI53"/>
<keyword evidence="5" id="KW-1185">Reference proteome</keyword>
<feature type="coiled-coil region" evidence="1">
    <location>
        <begin position="625"/>
        <end position="683"/>
    </location>
</feature>
<feature type="transmembrane region" description="Helical" evidence="2">
    <location>
        <begin position="387"/>
        <end position="405"/>
    </location>
</feature>
<feature type="domain" description="YhaN AAA" evidence="3">
    <location>
        <begin position="1"/>
        <end position="51"/>
    </location>
</feature>
<dbReference type="Pfam" id="PF13514">
    <property type="entry name" value="AAA_27"/>
    <property type="match status" value="1"/>
</dbReference>
<dbReference type="InterPro" id="IPR038734">
    <property type="entry name" value="YhaN_AAA"/>
</dbReference>
<keyword evidence="2" id="KW-0812">Transmembrane</keyword>
<proteinExistence type="predicted"/>
<protein>
    <recommendedName>
        <fullName evidence="3">YhaN AAA domain-containing protein</fullName>
    </recommendedName>
</protein>
<feature type="coiled-coil region" evidence="1">
    <location>
        <begin position="198"/>
        <end position="285"/>
    </location>
</feature>
<dbReference type="KEGG" id="cmic:caldi_05790"/>
<keyword evidence="1" id="KW-0175">Coiled coil</keyword>
<organism evidence="4 5">
    <name type="scientific">Caldinitratiruptor microaerophilus</name>
    <dbReference type="NCBI Taxonomy" id="671077"/>
    <lineage>
        <taxon>Bacteria</taxon>
        <taxon>Bacillati</taxon>
        <taxon>Bacillota</taxon>
        <taxon>Clostridia</taxon>
        <taxon>Eubacteriales</taxon>
        <taxon>Symbiobacteriaceae</taxon>
        <taxon>Caldinitratiruptor</taxon>
    </lineage>
</organism>
<evidence type="ECO:0000256" key="2">
    <source>
        <dbReference type="SAM" id="Phobius"/>
    </source>
</evidence>
<dbReference type="SUPFAM" id="SSF52540">
    <property type="entry name" value="P-loop containing nucleoside triphosphate hydrolases"/>
    <property type="match status" value="1"/>
</dbReference>
<dbReference type="Gene3D" id="3.40.50.300">
    <property type="entry name" value="P-loop containing nucleotide triphosphate hydrolases"/>
    <property type="match status" value="2"/>
</dbReference>
<reference evidence="4" key="1">
    <citation type="submission" date="2022-03" db="EMBL/GenBank/DDBJ databases">
        <title>Complete genome sequence of Caldinitratiruptor microaerophilus.</title>
        <authorList>
            <person name="Mukaiyama R."/>
            <person name="Nishiyama T."/>
            <person name="Ueda K."/>
        </authorList>
    </citation>
    <scope>NUCLEOTIDE SEQUENCE</scope>
    <source>
        <strain evidence="4">JCM 16183</strain>
    </source>
</reference>
<dbReference type="InterPro" id="IPR027417">
    <property type="entry name" value="P-loop_NTPase"/>
</dbReference>